<feature type="chain" id="PRO_5031469949" evidence="2">
    <location>
        <begin position="26"/>
        <end position="651"/>
    </location>
</feature>
<dbReference type="CDD" id="cd08497">
    <property type="entry name" value="MbnE-like"/>
    <property type="match status" value="1"/>
</dbReference>
<reference evidence="4 5" key="1">
    <citation type="submission" date="2020-07" db="EMBL/GenBank/DDBJ databases">
        <title>Halomonas sp. QX-2 draft genome sequence.</title>
        <authorList>
            <person name="Qiu X."/>
        </authorList>
    </citation>
    <scope>NUCLEOTIDE SEQUENCE [LARGE SCALE GENOMIC DNA]</scope>
    <source>
        <strain evidence="4 5">QX-2</strain>
    </source>
</reference>
<evidence type="ECO:0000313" key="4">
    <source>
        <dbReference type="EMBL" id="NYT75072.1"/>
    </source>
</evidence>
<name>A0A7Z0NBQ2_9GAMM</name>
<comment type="caution">
    <text evidence="4">The sequence shown here is derived from an EMBL/GenBank/DDBJ whole genome shotgun (WGS) entry which is preliminary data.</text>
</comment>
<organism evidence="4 5">
    <name type="scientific">Vreelandella sedimenti</name>
    <dbReference type="NCBI Taxonomy" id="2729618"/>
    <lineage>
        <taxon>Bacteria</taxon>
        <taxon>Pseudomonadati</taxon>
        <taxon>Pseudomonadota</taxon>
        <taxon>Gammaproteobacteria</taxon>
        <taxon>Oceanospirillales</taxon>
        <taxon>Halomonadaceae</taxon>
        <taxon>Vreelandella</taxon>
    </lineage>
</organism>
<accession>A0A7Z0NBQ2</accession>
<dbReference type="PANTHER" id="PTHR30290">
    <property type="entry name" value="PERIPLASMIC BINDING COMPONENT OF ABC TRANSPORTER"/>
    <property type="match status" value="1"/>
</dbReference>
<dbReference type="InterPro" id="IPR000914">
    <property type="entry name" value="SBP_5_dom"/>
</dbReference>
<dbReference type="RefSeq" id="WP_180095931.1">
    <property type="nucleotide sequence ID" value="NZ_CAXAZJ010000007.1"/>
</dbReference>
<proteinExistence type="predicted"/>
<dbReference type="GO" id="GO:0030288">
    <property type="term" value="C:outer membrane-bounded periplasmic space"/>
    <property type="evidence" value="ECO:0007669"/>
    <property type="project" value="TreeGrafter"/>
</dbReference>
<dbReference type="Proteomes" id="UP000520876">
    <property type="component" value="Unassembled WGS sequence"/>
</dbReference>
<dbReference type="Gene3D" id="3.40.190.10">
    <property type="entry name" value="Periplasmic binding protein-like II"/>
    <property type="match status" value="1"/>
</dbReference>
<dbReference type="GO" id="GO:0042884">
    <property type="term" value="P:microcin transport"/>
    <property type="evidence" value="ECO:0007669"/>
    <property type="project" value="TreeGrafter"/>
</dbReference>
<dbReference type="EMBL" id="JACCGK010000027">
    <property type="protein sequence ID" value="NYT75072.1"/>
    <property type="molecule type" value="Genomic_DNA"/>
</dbReference>
<protein>
    <submittedName>
        <fullName evidence="4">ABC transporter substrate-binding protein</fullName>
    </submittedName>
</protein>
<dbReference type="GO" id="GO:0043190">
    <property type="term" value="C:ATP-binding cassette (ABC) transporter complex"/>
    <property type="evidence" value="ECO:0007669"/>
    <property type="project" value="InterPro"/>
</dbReference>
<dbReference type="Pfam" id="PF00496">
    <property type="entry name" value="SBP_bac_5"/>
    <property type="match status" value="1"/>
</dbReference>
<feature type="domain" description="Solute-binding protein family 5" evidence="3">
    <location>
        <begin position="142"/>
        <end position="550"/>
    </location>
</feature>
<dbReference type="SUPFAM" id="SSF53850">
    <property type="entry name" value="Periplasmic binding protein-like II"/>
    <property type="match status" value="1"/>
</dbReference>
<dbReference type="InterPro" id="IPR039424">
    <property type="entry name" value="SBP_5"/>
</dbReference>
<evidence type="ECO:0000313" key="5">
    <source>
        <dbReference type="Proteomes" id="UP000520876"/>
    </source>
</evidence>
<feature type="signal peptide" evidence="2">
    <location>
        <begin position="1"/>
        <end position="25"/>
    </location>
</feature>
<dbReference type="PIRSF" id="PIRSF002741">
    <property type="entry name" value="MppA"/>
    <property type="match status" value="1"/>
</dbReference>
<dbReference type="Gene3D" id="3.10.105.10">
    <property type="entry name" value="Dipeptide-binding Protein, Domain 3"/>
    <property type="match status" value="1"/>
</dbReference>
<evidence type="ECO:0000256" key="2">
    <source>
        <dbReference type="SAM" id="SignalP"/>
    </source>
</evidence>
<keyword evidence="1 2" id="KW-0732">Signal</keyword>
<dbReference type="AlphaFoldDB" id="A0A7Z0NBQ2"/>
<keyword evidence="5" id="KW-1185">Reference proteome</keyword>
<dbReference type="InterPro" id="IPR030678">
    <property type="entry name" value="Peptide/Ni-bd"/>
</dbReference>
<evidence type="ECO:0000259" key="3">
    <source>
        <dbReference type="Pfam" id="PF00496"/>
    </source>
</evidence>
<dbReference type="PANTHER" id="PTHR30290:SF64">
    <property type="entry name" value="ABC TRANSPORTER PERIPLASMIC BINDING PROTEIN"/>
    <property type="match status" value="1"/>
</dbReference>
<dbReference type="GO" id="GO:1904680">
    <property type="term" value="F:peptide transmembrane transporter activity"/>
    <property type="evidence" value="ECO:0007669"/>
    <property type="project" value="TreeGrafter"/>
</dbReference>
<evidence type="ECO:0000256" key="1">
    <source>
        <dbReference type="ARBA" id="ARBA00022729"/>
    </source>
</evidence>
<sequence>MPRGLFFAKTLLLISGLLFNVSILASDVETIASESTSNSDSSVTASNTNVVGDLNTDANNVVPVETVHGLSLYDSPELAADFPYFSHVNPQAPKGGTITHTAVGSSFDSTNPFIIRGTPVTGISQIYDTLMASNPNEPFSLYGLLAEGVRLDPDREWIEFDLRPEARFQDGEPVTAYDVVFSLNLLREEGNPFYASYYAGVEEATALNEHQVRFTFNDTQSRELPLIVAQLPILPRHYWEPREFTSPTLAAHPGSGPYRISEVDPGRRIVYQRDEDYWGKGLPVNVGRYNIDRIIYDYYRDRDIAWEAFKAGLTDFRTDARAATWAIGYDFPAYEEGLVKRLTVPDVNPSMMQAFVFNQRKEKFQDPRVREALSLTFDFPWLNTNIFYGTYQRTESFFQNSEMEATGLPSEEELALLEPFREELIASHGSDRLFTQPLPIDQPIELRERLRKALDLLREAGYGVEDGILVSQQTGQPLSLEVLLYDSGLERVVQPMLRNMARLGVQTSLRIVDINQYLNRQRNYDYDIVISHFPQSNNPGNEQRDFWTSAAAEAPQSRNRMALAHPAVDALVEEIISANGREELDTATRALDRVLRWGFYVIPHYHSGETRIAIWDKFGYPEPFPKYAMDLDAWWVDTDREAELQRRQRGR</sequence>
<dbReference type="GO" id="GO:0015833">
    <property type="term" value="P:peptide transport"/>
    <property type="evidence" value="ECO:0007669"/>
    <property type="project" value="TreeGrafter"/>
</dbReference>
<gene>
    <name evidence="4" type="ORF">HZU72_22050</name>
</gene>